<keyword evidence="1" id="KW-0472">Membrane</keyword>
<proteinExistence type="predicted"/>
<protein>
    <submittedName>
        <fullName evidence="2">Membrane protein</fullName>
    </submittedName>
</protein>
<accession>A0A0C7R681</accession>
<organism evidence="2 3">
    <name type="scientific">Paraclostridium sordellii</name>
    <name type="common">Clostridium sordellii</name>
    <dbReference type="NCBI Taxonomy" id="1505"/>
    <lineage>
        <taxon>Bacteria</taxon>
        <taxon>Bacillati</taxon>
        <taxon>Bacillota</taxon>
        <taxon>Clostridia</taxon>
        <taxon>Peptostreptococcales</taxon>
        <taxon>Peptostreptococcaceae</taxon>
        <taxon>Paraclostridium</taxon>
    </lineage>
</organism>
<dbReference type="AlphaFoldDB" id="A0A0C7R681"/>
<dbReference type="EMBL" id="CEKZ01000003">
    <property type="protein sequence ID" value="CEQ03629.1"/>
    <property type="molecule type" value="Genomic_DNA"/>
</dbReference>
<dbReference type="PROSITE" id="PS51257">
    <property type="entry name" value="PROKAR_LIPOPROTEIN"/>
    <property type="match status" value="1"/>
</dbReference>
<feature type="transmembrane region" description="Helical" evidence="1">
    <location>
        <begin position="83"/>
        <end position="112"/>
    </location>
</feature>
<dbReference type="Proteomes" id="UP000049127">
    <property type="component" value="Unassembled WGS sequence"/>
</dbReference>
<keyword evidence="1" id="KW-0812">Transmembrane</keyword>
<gene>
    <name evidence="2" type="ORF">R28058_13621</name>
</gene>
<name>A0A0C7R681_PARSO</name>
<evidence type="ECO:0000256" key="1">
    <source>
        <dbReference type="SAM" id="Phobius"/>
    </source>
</evidence>
<reference evidence="2 3" key="1">
    <citation type="submission" date="2015-01" db="EMBL/GenBank/DDBJ databases">
        <authorList>
            <person name="Aslett A.Martin."/>
            <person name="De Silva Nishadi"/>
        </authorList>
    </citation>
    <scope>NUCLEOTIDE SEQUENCE [LARGE SCALE GENOMIC DNA]</scope>
    <source>
        <strain evidence="2 3">R28058</strain>
    </source>
</reference>
<feature type="transmembrane region" description="Helical" evidence="1">
    <location>
        <begin position="49"/>
        <end position="71"/>
    </location>
</feature>
<evidence type="ECO:0000313" key="2">
    <source>
        <dbReference type="EMBL" id="CEQ03629.1"/>
    </source>
</evidence>
<sequence>MDKAFLNWYTQSLGGIIGLVACMMAYLNGDMAVYGNIFHNLDEIGIGGFLASYTLIPLCIIITLLGAIESYKKNRKLEKLNKNLVFVTTLIGFLGSKLFFIIPSLFILFQFYSNYSNFKKDTIEIKDTLLKVADKRLSDSTQIYKDKKISKSLEKTKNEMALDLLLKGADKLFISELTGLSLKEIEELEHRLK</sequence>
<keyword evidence="1" id="KW-1133">Transmembrane helix</keyword>
<feature type="transmembrane region" description="Helical" evidence="1">
    <location>
        <begin position="12"/>
        <end position="29"/>
    </location>
</feature>
<evidence type="ECO:0000313" key="3">
    <source>
        <dbReference type="Proteomes" id="UP000049127"/>
    </source>
</evidence>
<dbReference type="OrthoDB" id="1754824at2"/>
<dbReference type="RefSeq" id="WP_055341895.1">
    <property type="nucleotide sequence ID" value="NZ_CDNI01000003.1"/>
</dbReference>